<dbReference type="SMART" id="SM00320">
    <property type="entry name" value="WD40"/>
    <property type="match status" value="3"/>
</dbReference>
<protein>
    <submittedName>
        <fullName evidence="4">WD40 repeat-like protein</fullName>
    </submittedName>
</protein>
<dbReference type="EMBL" id="KZ613786">
    <property type="protein sequence ID" value="PMD61442.1"/>
    <property type="molecule type" value="Genomic_DNA"/>
</dbReference>
<dbReference type="STRING" id="1095630.A0A2J6TEL4"/>
<dbReference type="InterPro" id="IPR001680">
    <property type="entry name" value="WD40_rpt"/>
</dbReference>
<dbReference type="PROSITE" id="PS50294">
    <property type="entry name" value="WD_REPEATS_REGION"/>
    <property type="match status" value="1"/>
</dbReference>
<dbReference type="RefSeq" id="XP_024738346.1">
    <property type="nucleotide sequence ID" value="XM_024879992.1"/>
</dbReference>
<dbReference type="InterPro" id="IPR015943">
    <property type="entry name" value="WD40/YVTN_repeat-like_dom_sf"/>
</dbReference>
<feature type="repeat" description="WD" evidence="3">
    <location>
        <begin position="110"/>
        <end position="148"/>
    </location>
</feature>
<dbReference type="InterPro" id="IPR036322">
    <property type="entry name" value="WD40_repeat_dom_sf"/>
</dbReference>
<dbReference type="OrthoDB" id="256303at2759"/>
<dbReference type="SUPFAM" id="SSF50978">
    <property type="entry name" value="WD40 repeat-like"/>
    <property type="match status" value="1"/>
</dbReference>
<dbReference type="Proteomes" id="UP000235371">
    <property type="component" value="Unassembled WGS sequence"/>
</dbReference>
<keyword evidence="2" id="KW-0677">Repeat</keyword>
<dbReference type="AlphaFoldDB" id="A0A2J6TEL4"/>
<gene>
    <name evidence="4" type="ORF">K444DRAFT_611687</name>
</gene>
<dbReference type="PANTHER" id="PTHR10971">
    <property type="entry name" value="MRNA EXPORT FACTOR AND BUB3"/>
    <property type="match status" value="1"/>
</dbReference>
<dbReference type="PROSITE" id="PS00678">
    <property type="entry name" value="WD_REPEATS_1"/>
    <property type="match status" value="1"/>
</dbReference>
<keyword evidence="1 3" id="KW-0853">WD repeat</keyword>
<dbReference type="Gene3D" id="2.130.10.10">
    <property type="entry name" value="YVTN repeat-like/Quinoprotein amine dehydrogenase"/>
    <property type="match status" value="1"/>
</dbReference>
<dbReference type="InParanoid" id="A0A2J6TEL4"/>
<proteinExistence type="predicted"/>
<dbReference type="InterPro" id="IPR019775">
    <property type="entry name" value="WD40_repeat_CS"/>
</dbReference>
<evidence type="ECO:0000256" key="1">
    <source>
        <dbReference type="ARBA" id="ARBA00022574"/>
    </source>
</evidence>
<reference evidence="4 5" key="1">
    <citation type="submission" date="2016-04" db="EMBL/GenBank/DDBJ databases">
        <title>A degradative enzymes factory behind the ericoid mycorrhizal symbiosis.</title>
        <authorList>
            <consortium name="DOE Joint Genome Institute"/>
            <person name="Martino E."/>
            <person name="Morin E."/>
            <person name="Grelet G."/>
            <person name="Kuo A."/>
            <person name="Kohler A."/>
            <person name="Daghino S."/>
            <person name="Barry K."/>
            <person name="Choi C."/>
            <person name="Cichocki N."/>
            <person name="Clum A."/>
            <person name="Copeland A."/>
            <person name="Hainaut M."/>
            <person name="Haridas S."/>
            <person name="Labutti K."/>
            <person name="Lindquist E."/>
            <person name="Lipzen A."/>
            <person name="Khouja H.-R."/>
            <person name="Murat C."/>
            <person name="Ohm R."/>
            <person name="Olson A."/>
            <person name="Spatafora J."/>
            <person name="Veneault-Fourrey C."/>
            <person name="Henrissat B."/>
            <person name="Grigoriev I."/>
            <person name="Martin F."/>
            <person name="Perotto S."/>
        </authorList>
    </citation>
    <scope>NUCLEOTIDE SEQUENCE [LARGE SCALE GENOMIC DNA]</scope>
    <source>
        <strain evidence="4 5">E</strain>
    </source>
</reference>
<accession>A0A2J6TEL4</accession>
<sequence length="357" mass="39753">MIDNLFPHQTTVHPRWLGHQSRITLLLDLGTAKSASTILRKAGLASLQLQLNLGDQCSVATGQESVFFFSSPSKSDDVFRQDGQKVVGAGADKTARILDLGANGAPAQQVAAHDAPIRSVRFFDAPNTNAPMVVTGSWDRTVEFWDLRLATPAAQLALPEWVYALDARNKLLVVVTADRQNHFVNLEHWGAIWRTRQSPLNHQSRVVTCFLDGSGFALGSIEGRVSFQYTSDQDHSNKSYSFKCHRQKDKPTDNVTNVWTINDISVHPIHGTFSTCGSDGTFQFWDNETKCRLNLYPGVEGQISATAFNMNGKLFAYAVSYDWSKGYLFNTPDLPNKIMLHPVVEDDCKPRQIIGRR</sequence>
<dbReference type="GeneID" id="36588069"/>
<name>A0A2J6TEL4_9HELO</name>
<dbReference type="Pfam" id="PF00400">
    <property type="entry name" value="WD40"/>
    <property type="match status" value="2"/>
</dbReference>
<evidence type="ECO:0000256" key="3">
    <source>
        <dbReference type="PROSITE-ProRule" id="PRU00221"/>
    </source>
</evidence>
<evidence type="ECO:0000313" key="4">
    <source>
        <dbReference type="EMBL" id="PMD61442.1"/>
    </source>
</evidence>
<dbReference type="PROSITE" id="PS50082">
    <property type="entry name" value="WD_REPEATS_2"/>
    <property type="match status" value="1"/>
</dbReference>
<evidence type="ECO:0000313" key="5">
    <source>
        <dbReference type="Proteomes" id="UP000235371"/>
    </source>
</evidence>
<organism evidence="4 5">
    <name type="scientific">Hyaloscypha bicolor E</name>
    <dbReference type="NCBI Taxonomy" id="1095630"/>
    <lineage>
        <taxon>Eukaryota</taxon>
        <taxon>Fungi</taxon>
        <taxon>Dikarya</taxon>
        <taxon>Ascomycota</taxon>
        <taxon>Pezizomycotina</taxon>
        <taxon>Leotiomycetes</taxon>
        <taxon>Helotiales</taxon>
        <taxon>Hyaloscyphaceae</taxon>
        <taxon>Hyaloscypha</taxon>
        <taxon>Hyaloscypha bicolor</taxon>
    </lineage>
</organism>
<evidence type="ECO:0000256" key="2">
    <source>
        <dbReference type="ARBA" id="ARBA00022737"/>
    </source>
</evidence>
<keyword evidence="5" id="KW-1185">Reference proteome</keyword>